<dbReference type="InterPro" id="IPR003812">
    <property type="entry name" value="Fido"/>
</dbReference>
<dbReference type="PANTHER" id="PTHR13504">
    <property type="entry name" value="FIDO DOMAIN-CONTAINING PROTEIN DDB_G0283145"/>
    <property type="match status" value="1"/>
</dbReference>
<dbReference type="InterPro" id="IPR036597">
    <property type="entry name" value="Fido-like_dom_sf"/>
</dbReference>
<evidence type="ECO:0000259" key="1">
    <source>
        <dbReference type="PROSITE" id="PS51459"/>
    </source>
</evidence>
<protein>
    <recommendedName>
        <fullName evidence="1">Fido domain-containing protein</fullName>
    </recommendedName>
</protein>
<sequence length="330" mass="36933">MNSTLYPDQGTMFAHALRGVETCFTVTMEDSYESKIGHEVFDPNTVFREMATLANELSNVFKTGLTPRQEAAFENHILHSLAWMVYGSNKIEKAGSNSEITLKLCLAIFCESLISQNLPADTSAVLRSRREVIQHAKAAAFMIDQLCIRGQDLSEQIILEAHRILTYKVDAETTPWMEYSGVYRPHEVSAGLHAFPHPSLVPYKMKSMFHELKCDLKEATTNGTIDPIALASKYTHIFVNIHPFIDGNGRMCRLILNSMLLKFGAFLACIGVDEDDRSTYMEIAMNGGALEYLYEDAEEEEKPKLYKELASYALGHVKKSMTGLVSAVAQ</sequence>
<gene>
    <name evidence="2" type="ORF">N7505_002164</name>
</gene>
<dbReference type="Gene3D" id="1.10.3290.10">
    <property type="entry name" value="Fido-like domain"/>
    <property type="match status" value="1"/>
</dbReference>
<dbReference type="SUPFAM" id="SSF140931">
    <property type="entry name" value="Fic-like"/>
    <property type="match status" value="1"/>
</dbReference>
<accession>A0ABQ8WYZ6</accession>
<feature type="domain" description="Fido" evidence="1">
    <location>
        <begin position="153"/>
        <end position="315"/>
    </location>
</feature>
<dbReference type="PROSITE" id="PS51459">
    <property type="entry name" value="FIDO"/>
    <property type="match status" value="1"/>
</dbReference>
<name>A0ABQ8WYZ6_PENCH</name>
<dbReference type="InterPro" id="IPR040198">
    <property type="entry name" value="Fido_containing"/>
</dbReference>
<organism evidence="2 3">
    <name type="scientific">Penicillium chrysogenum</name>
    <name type="common">Penicillium notatum</name>
    <dbReference type="NCBI Taxonomy" id="5076"/>
    <lineage>
        <taxon>Eukaryota</taxon>
        <taxon>Fungi</taxon>
        <taxon>Dikarya</taxon>
        <taxon>Ascomycota</taxon>
        <taxon>Pezizomycotina</taxon>
        <taxon>Eurotiomycetes</taxon>
        <taxon>Eurotiomycetidae</taxon>
        <taxon>Eurotiales</taxon>
        <taxon>Aspergillaceae</taxon>
        <taxon>Penicillium</taxon>
        <taxon>Penicillium chrysogenum species complex</taxon>
    </lineage>
</organism>
<evidence type="ECO:0000313" key="2">
    <source>
        <dbReference type="EMBL" id="KAJ5284184.1"/>
    </source>
</evidence>
<dbReference type="Proteomes" id="UP001220256">
    <property type="component" value="Unassembled WGS sequence"/>
</dbReference>
<reference evidence="2 3" key="1">
    <citation type="journal article" date="2023" name="IMA Fungus">
        <title>Comparative genomic study of the Penicillium genus elucidates a diverse pangenome and 15 lateral gene transfer events.</title>
        <authorList>
            <person name="Petersen C."/>
            <person name="Sorensen T."/>
            <person name="Nielsen M.R."/>
            <person name="Sondergaard T.E."/>
            <person name="Sorensen J.L."/>
            <person name="Fitzpatrick D.A."/>
            <person name="Frisvad J.C."/>
            <person name="Nielsen K.L."/>
        </authorList>
    </citation>
    <scope>NUCLEOTIDE SEQUENCE [LARGE SCALE GENOMIC DNA]</scope>
    <source>
        <strain evidence="2 3">IBT 3361</strain>
    </source>
</reference>
<dbReference type="Pfam" id="PF02661">
    <property type="entry name" value="Fic"/>
    <property type="match status" value="1"/>
</dbReference>
<dbReference type="PANTHER" id="PTHR13504:SF38">
    <property type="entry name" value="FIDO DOMAIN-CONTAINING PROTEIN"/>
    <property type="match status" value="1"/>
</dbReference>
<dbReference type="EMBL" id="JAPVEB010000001">
    <property type="protein sequence ID" value="KAJ5284184.1"/>
    <property type="molecule type" value="Genomic_DNA"/>
</dbReference>
<proteinExistence type="predicted"/>
<evidence type="ECO:0000313" key="3">
    <source>
        <dbReference type="Proteomes" id="UP001220256"/>
    </source>
</evidence>
<comment type="caution">
    <text evidence="2">The sequence shown here is derived from an EMBL/GenBank/DDBJ whole genome shotgun (WGS) entry which is preliminary data.</text>
</comment>
<keyword evidence="3" id="KW-1185">Reference proteome</keyword>